<dbReference type="Proteomes" id="UP000054396">
    <property type="component" value="Unassembled WGS sequence"/>
</dbReference>
<dbReference type="PANTHER" id="PTHR34389">
    <property type="entry name" value="L-RHAMNOSE MUTAROTASE"/>
    <property type="match status" value="1"/>
</dbReference>
<proteinExistence type="predicted"/>
<evidence type="ECO:0000313" key="1">
    <source>
        <dbReference type="EMBL" id="KUF08675.1"/>
    </source>
</evidence>
<dbReference type="GO" id="GO:0016857">
    <property type="term" value="F:racemase and epimerase activity, acting on carbohydrates and derivatives"/>
    <property type="evidence" value="ECO:0007669"/>
    <property type="project" value="InterPro"/>
</dbReference>
<dbReference type="STRING" id="1685382.AVJ23_21480"/>
<accession>A0A0W7WDG2</accession>
<comment type="caution">
    <text evidence="1">The sequence shown here is derived from an EMBL/GenBank/DDBJ whole genome shotgun (WGS) entry which is preliminary data.</text>
</comment>
<dbReference type="SUPFAM" id="SSF54909">
    <property type="entry name" value="Dimeric alpha+beta barrel"/>
    <property type="match status" value="1"/>
</dbReference>
<dbReference type="InterPro" id="IPR011008">
    <property type="entry name" value="Dimeric_a/b-barrel"/>
</dbReference>
<dbReference type="PANTHER" id="PTHR34389:SF2">
    <property type="entry name" value="L-RHAMNOSE MUTAROTASE"/>
    <property type="match status" value="1"/>
</dbReference>
<sequence>MYRRAWTMQLREGAETAYEEAHANLWPEMRAQMRANGIQRFYLYRSGRTIFAFQERDRPFTGTPAPPSDLTARWWREMAPLMETEGAYHQPVQTPLREVFALDTSMEATS</sequence>
<gene>
    <name evidence="1" type="ORF">AVJ23_21480</name>
</gene>
<dbReference type="EMBL" id="LPXO01000028">
    <property type="protein sequence ID" value="KUF08675.1"/>
    <property type="molecule type" value="Genomic_DNA"/>
</dbReference>
<evidence type="ECO:0000313" key="2">
    <source>
        <dbReference type="Proteomes" id="UP000054396"/>
    </source>
</evidence>
<keyword evidence="2" id="KW-1185">Reference proteome</keyword>
<dbReference type="Gene3D" id="3.30.70.100">
    <property type="match status" value="1"/>
</dbReference>
<dbReference type="Pfam" id="PF05336">
    <property type="entry name" value="rhaM"/>
    <property type="match status" value="1"/>
</dbReference>
<name>A0A0W7WDG2_9RHOB</name>
<protein>
    <recommendedName>
        <fullName evidence="3">L-rhamnose mutarotase</fullName>
    </recommendedName>
</protein>
<dbReference type="GO" id="GO:0019301">
    <property type="term" value="P:rhamnose catabolic process"/>
    <property type="evidence" value="ECO:0007669"/>
    <property type="project" value="TreeGrafter"/>
</dbReference>
<reference evidence="1 2" key="1">
    <citation type="submission" date="2015-12" db="EMBL/GenBank/DDBJ databases">
        <authorList>
            <person name="Shamseldin A."/>
            <person name="Moawad H."/>
            <person name="Abd El-Rahim W.M."/>
            <person name="Sadowsky M.J."/>
        </authorList>
    </citation>
    <scope>NUCLEOTIDE SEQUENCE [LARGE SCALE GENOMIC DNA]</scope>
    <source>
        <strain evidence="1 2">SJ5A-1</strain>
    </source>
</reference>
<organism evidence="1 2">
    <name type="scientific">Pseudoponticoccus marisrubri</name>
    <dbReference type="NCBI Taxonomy" id="1685382"/>
    <lineage>
        <taxon>Bacteria</taxon>
        <taxon>Pseudomonadati</taxon>
        <taxon>Pseudomonadota</taxon>
        <taxon>Alphaproteobacteria</taxon>
        <taxon>Rhodobacterales</taxon>
        <taxon>Roseobacteraceae</taxon>
        <taxon>Pseudoponticoccus</taxon>
    </lineage>
</organism>
<evidence type="ECO:0008006" key="3">
    <source>
        <dbReference type="Google" id="ProtNLM"/>
    </source>
</evidence>
<dbReference type="InterPro" id="IPR008000">
    <property type="entry name" value="Rham/fucose_mutarotase"/>
</dbReference>
<dbReference type="AlphaFoldDB" id="A0A0W7WDG2"/>